<organism evidence="1 2">
    <name type="scientific">Nocardioides baekrokdamisoli</name>
    <dbReference type="NCBI Taxonomy" id="1804624"/>
    <lineage>
        <taxon>Bacteria</taxon>
        <taxon>Bacillati</taxon>
        <taxon>Actinomycetota</taxon>
        <taxon>Actinomycetes</taxon>
        <taxon>Propionibacteriales</taxon>
        <taxon>Nocardioidaceae</taxon>
        <taxon>Nocardioides</taxon>
    </lineage>
</organism>
<dbReference type="AlphaFoldDB" id="A0A3G9IDF3"/>
<reference evidence="1 2" key="1">
    <citation type="submission" date="2018-11" db="EMBL/GenBank/DDBJ databases">
        <title>Complete genome sequence of Nocardioides baekrokdamisoli strain KCTC 39748.</title>
        <authorList>
            <person name="Kang S.W."/>
            <person name="Lee K.C."/>
            <person name="Kim K.K."/>
            <person name="Kim J.S."/>
            <person name="Kim D.S."/>
            <person name="Ko S.H."/>
            <person name="Yang S.H."/>
            <person name="Shin Y.K."/>
            <person name="Lee J.S."/>
        </authorList>
    </citation>
    <scope>NUCLEOTIDE SEQUENCE [LARGE SCALE GENOMIC DNA]</scope>
    <source>
        <strain evidence="1 2">KCTC 39748</strain>
    </source>
</reference>
<dbReference type="Proteomes" id="UP000271573">
    <property type="component" value="Chromosome"/>
</dbReference>
<dbReference type="KEGG" id="nbe:Back2_06730"/>
<sequence length="76" mass="8272">MSETRLSKSEIRKDTVQGAVEVAADTVQDVSKILTNAVKDVAGAIGNLATELFELRDQARIAAEDRRAEDEPVDED</sequence>
<proteinExistence type="predicted"/>
<evidence type="ECO:0000313" key="2">
    <source>
        <dbReference type="Proteomes" id="UP000271573"/>
    </source>
</evidence>
<gene>
    <name evidence="1" type="ORF">Back2_06730</name>
</gene>
<dbReference type="RefSeq" id="WP_125566755.1">
    <property type="nucleotide sequence ID" value="NZ_AP019307.1"/>
</dbReference>
<name>A0A3G9IDF3_9ACTN</name>
<protein>
    <submittedName>
        <fullName evidence="1">Uncharacterized protein</fullName>
    </submittedName>
</protein>
<accession>A0A3G9IDF3</accession>
<dbReference type="OrthoDB" id="3789162at2"/>
<keyword evidence="2" id="KW-1185">Reference proteome</keyword>
<evidence type="ECO:0000313" key="1">
    <source>
        <dbReference type="EMBL" id="BBH16386.1"/>
    </source>
</evidence>
<dbReference type="EMBL" id="AP019307">
    <property type="protein sequence ID" value="BBH16386.1"/>
    <property type="molecule type" value="Genomic_DNA"/>
</dbReference>